<dbReference type="AlphaFoldDB" id="A0A0U0ZST7"/>
<accession>A0A0U0ZST7</accession>
<gene>
    <name evidence="1" type="ORF">ERS075579_03968</name>
</gene>
<evidence type="ECO:0000313" key="2">
    <source>
        <dbReference type="Proteomes" id="UP000045782"/>
    </source>
</evidence>
<dbReference type="RefSeq" id="WP_052619006.1">
    <property type="nucleotide sequence ID" value="NZ_CSWP01000009.1"/>
</dbReference>
<dbReference type="Proteomes" id="UP000045782">
    <property type="component" value="Unassembled WGS sequence"/>
</dbReference>
<proteinExistence type="predicted"/>
<organism evidence="1 2">
    <name type="scientific">Mycobacteroides abscessus</name>
    <dbReference type="NCBI Taxonomy" id="36809"/>
    <lineage>
        <taxon>Bacteria</taxon>
        <taxon>Bacillati</taxon>
        <taxon>Actinomycetota</taxon>
        <taxon>Actinomycetes</taxon>
        <taxon>Mycobacteriales</taxon>
        <taxon>Mycobacteriaceae</taxon>
        <taxon>Mycobacteroides</taxon>
    </lineage>
</organism>
<dbReference type="EMBL" id="CSWP01000009">
    <property type="protein sequence ID" value="CPV66255.1"/>
    <property type="molecule type" value="Genomic_DNA"/>
</dbReference>
<reference evidence="1 2" key="1">
    <citation type="submission" date="2015-03" db="EMBL/GenBank/DDBJ databases">
        <authorList>
            <person name="Murphy D."/>
        </authorList>
    </citation>
    <scope>NUCLEOTIDE SEQUENCE [LARGE SCALE GENOMIC DNA]</scope>
    <source>
        <strain evidence="1 2">PAP088</strain>
    </source>
</reference>
<protein>
    <submittedName>
        <fullName evidence="1">Uncharacterized protein</fullName>
    </submittedName>
</protein>
<evidence type="ECO:0000313" key="1">
    <source>
        <dbReference type="EMBL" id="CPV66255.1"/>
    </source>
</evidence>
<name>A0A0U0ZST7_9MYCO</name>
<sequence>MCRVLITIFLVYLAASMLGLPAPGHIAFLAGIAHGLLWYLMPVLKRIPPVARFFKKTTVKSARLIKGLLPNTGRTKRPAARTAQVVRPRPVAPPQQPVAYINNNHHHYYGAMPPAAQFGAPFFAPPVPPPGYPAAPMGYPVPGQHGIPQYGAQQLRHNEIYAVDAVDIY</sequence>